<dbReference type="Proteomes" id="UP000051054">
    <property type="component" value="Unassembled WGS sequence"/>
</dbReference>
<evidence type="ECO:0000313" key="1">
    <source>
        <dbReference type="EMBL" id="KRM19369.1"/>
    </source>
</evidence>
<dbReference type="InterPro" id="IPR036514">
    <property type="entry name" value="SGNH_hydro_sf"/>
</dbReference>
<dbReference type="STRING" id="1423755.FC40_GL000180"/>
<dbReference type="PATRIC" id="fig|1423755.3.peg.193"/>
<dbReference type="RefSeq" id="WP_056938356.1">
    <property type="nucleotide sequence ID" value="NZ_AZGD01000052.1"/>
</dbReference>
<protein>
    <recommendedName>
        <fullName evidence="3">SGNH hydrolase-type esterase domain-containing protein</fullName>
    </recommendedName>
</protein>
<proteinExistence type="predicted"/>
<evidence type="ECO:0000313" key="2">
    <source>
        <dbReference type="Proteomes" id="UP000051054"/>
    </source>
</evidence>
<organism evidence="1 2">
    <name type="scientific">Ligilactobacillus hayakitensis DSM 18933 = JCM 14209</name>
    <dbReference type="NCBI Taxonomy" id="1423755"/>
    <lineage>
        <taxon>Bacteria</taxon>
        <taxon>Bacillati</taxon>
        <taxon>Bacillota</taxon>
        <taxon>Bacilli</taxon>
        <taxon>Lactobacillales</taxon>
        <taxon>Lactobacillaceae</taxon>
        <taxon>Ligilactobacillus</taxon>
    </lineage>
</organism>
<dbReference type="AlphaFoldDB" id="A0A0R1WUL4"/>
<dbReference type="InterPro" id="IPR053140">
    <property type="entry name" value="GDSL_Rv0518-like"/>
</dbReference>
<comment type="caution">
    <text evidence="1">The sequence shown here is derived from an EMBL/GenBank/DDBJ whole genome shotgun (WGS) entry which is preliminary data.</text>
</comment>
<dbReference type="Gene3D" id="3.40.50.1110">
    <property type="entry name" value="SGNH hydrolase"/>
    <property type="match status" value="1"/>
</dbReference>
<name>A0A0R1WUL4_9LACO</name>
<gene>
    <name evidence="1" type="ORF">FC40_GL000180</name>
</gene>
<reference evidence="1 2" key="1">
    <citation type="journal article" date="2015" name="Genome Announc.">
        <title>Expanding the biotechnology potential of lactobacilli through comparative genomics of 213 strains and associated genera.</title>
        <authorList>
            <person name="Sun Z."/>
            <person name="Harris H.M."/>
            <person name="McCann A."/>
            <person name="Guo C."/>
            <person name="Argimon S."/>
            <person name="Zhang W."/>
            <person name="Yang X."/>
            <person name="Jeffery I.B."/>
            <person name="Cooney J.C."/>
            <person name="Kagawa T.F."/>
            <person name="Liu W."/>
            <person name="Song Y."/>
            <person name="Salvetti E."/>
            <person name="Wrobel A."/>
            <person name="Rasinkangas P."/>
            <person name="Parkhill J."/>
            <person name="Rea M.C."/>
            <person name="O'Sullivan O."/>
            <person name="Ritari J."/>
            <person name="Douillard F.P."/>
            <person name="Paul Ross R."/>
            <person name="Yang R."/>
            <person name="Briner A.E."/>
            <person name="Felis G.E."/>
            <person name="de Vos W.M."/>
            <person name="Barrangou R."/>
            <person name="Klaenhammer T.R."/>
            <person name="Caufield P.W."/>
            <person name="Cui Y."/>
            <person name="Zhang H."/>
            <person name="O'Toole P.W."/>
        </authorList>
    </citation>
    <scope>NUCLEOTIDE SEQUENCE [LARGE SCALE GENOMIC DNA]</scope>
    <source>
        <strain evidence="1 2">DSM 18933</strain>
    </source>
</reference>
<dbReference type="SUPFAM" id="SSF52266">
    <property type="entry name" value="SGNH hydrolase"/>
    <property type="match status" value="1"/>
</dbReference>
<dbReference type="PANTHER" id="PTHR43784">
    <property type="entry name" value="GDSL-LIKE LIPASE/ACYLHYDROLASE, PUTATIVE (AFU_ORTHOLOGUE AFUA_2G00820)-RELATED"/>
    <property type="match status" value="1"/>
</dbReference>
<sequence length="371" mass="42720">MYSWKPSVYYESADFSAMSFKLPQLSQVIKLTPSLSGNEGRLRLSNRYGKEDLWFDEIKVSLDASFKDAIQVTYNYQEEIFLHQGENVMTDGFFLDIEANQPIYVWMKATRQQSYSDYKSTFETTLTNASFVRKANLLPKLKETTTLKKGWFCLEAIEVWSDKQVEYFEFAGDSLMEMGMITTPIKQALMQQMPEKYVFLETAVSGNRLCYDAPKDTKIHATFGNSLLKRIQQNNSGIIPTVRLVSIGANDLMVPLIAKDAQKQIMTLDKYQIAISQLKKLQNTQTYLLNLPPFKVQPMFGDVDVKKVQKIRQEINQWTRIQMNYFDLTPIIETVSCETKAEYDFGDQMHLNQLGGKKVAQVILLDLINKL</sequence>
<dbReference type="eggNOG" id="COG2755">
    <property type="taxonomic scope" value="Bacteria"/>
</dbReference>
<keyword evidence="2" id="KW-1185">Reference proteome</keyword>
<evidence type="ECO:0008006" key="3">
    <source>
        <dbReference type="Google" id="ProtNLM"/>
    </source>
</evidence>
<dbReference type="EMBL" id="AZGD01000052">
    <property type="protein sequence ID" value="KRM19369.1"/>
    <property type="molecule type" value="Genomic_DNA"/>
</dbReference>
<accession>A0A0R1WUL4</accession>
<dbReference type="PANTHER" id="PTHR43784:SF2">
    <property type="entry name" value="GDSL-LIKE LIPASE_ACYLHYDROLASE, PUTATIVE (AFU_ORTHOLOGUE AFUA_2G00820)-RELATED"/>
    <property type="match status" value="1"/>
</dbReference>